<feature type="region of interest" description="Disordered" evidence="1">
    <location>
        <begin position="147"/>
        <end position="187"/>
    </location>
</feature>
<accession>A0ABR8XEF5</accession>
<proteinExistence type="predicted"/>
<comment type="caution">
    <text evidence="2">The sequence shown here is derived from an EMBL/GenBank/DDBJ whole genome shotgun (WGS) entry which is preliminary data.</text>
</comment>
<feature type="region of interest" description="Disordered" evidence="1">
    <location>
        <begin position="94"/>
        <end position="121"/>
    </location>
</feature>
<feature type="compositionally biased region" description="Low complexity" evidence="1">
    <location>
        <begin position="97"/>
        <end position="121"/>
    </location>
</feature>
<evidence type="ECO:0000256" key="1">
    <source>
        <dbReference type="SAM" id="MobiDB-lite"/>
    </source>
</evidence>
<name>A0ABR8XEF5_9BACL</name>
<dbReference type="EMBL" id="JACSQA010000021">
    <property type="protein sequence ID" value="MBD8027626.1"/>
    <property type="molecule type" value="Genomic_DNA"/>
</dbReference>
<gene>
    <name evidence="2" type="ORF">H9636_13290</name>
</gene>
<feature type="compositionally biased region" description="Low complexity" evidence="1">
    <location>
        <begin position="156"/>
        <end position="187"/>
    </location>
</feature>
<evidence type="ECO:0000313" key="3">
    <source>
        <dbReference type="Proteomes" id="UP000640930"/>
    </source>
</evidence>
<evidence type="ECO:0008006" key="4">
    <source>
        <dbReference type="Google" id="ProtNLM"/>
    </source>
</evidence>
<organism evidence="2 3">
    <name type="scientific">Ureibacillus galli</name>
    <dbReference type="NCBI Taxonomy" id="2762222"/>
    <lineage>
        <taxon>Bacteria</taxon>
        <taxon>Bacillati</taxon>
        <taxon>Bacillota</taxon>
        <taxon>Bacilli</taxon>
        <taxon>Bacillales</taxon>
        <taxon>Caryophanaceae</taxon>
        <taxon>Ureibacillus</taxon>
    </lineage>
</organism>
<reference evidence="2 3" key="1">
    <citation type="submission" date="2020-08" db="EMBL/GenBank/DDBJ databases">
        <title>A Genomic Blueprint of the Chicken Gut Microbiome.</title>
        <authorList>
            <person name="Gilroy R."/>
            <person name="Ravi A."/>
            <person name="Getino M."/>
            <person name="Pursley I."/>
            <person name="Horton D.L."/>
            <person name="Alikhan N.-F."/>
            <person name="Baker D."/>
            <person name="Gharbi K."/>
            <person name="Hall N."/>
            <person name="Watson M."/>
            <person name="Adriaenssens E.M."/>
            <person name="Foster-Nyarko E."/>
            <person name="Jarju S."/>
            <person name="Secka A."/>
            <person name="Antonio M."/>
            <person name="Oren A."/>
            <person name="Chaudhuri R."/>
            <person name="La Ragione R.M."/>
            <person name="Hildebrand F."/>
            <person name="Pallen M.J."/>
        </authorList>
    </citation>
    <scope>NUCLEOTIDE SEQUENCE [LARGE SCALE GENOMIC DNA]</scope>
    <source>
        <strain evidence="2 3">Re31</strain>
    </source>
</reference>
<dbReference type="Proteomes" id="UP000640930">
    <property type="component" value="Unassembled WGS sequence"/>
</dbReference>
<dbReference type="RefSeq" id="WP_191708057.1">
    <property type="nucleotide sequence ID" value="NZ_JACSQA010000021.1"/>
</dbReference>
<protein>
    <recommendedName>
        <fullName evidence="4">DUF2892 domain-containing protein</fullName>
    </recommendedName>
</protein>
<evidence type="ECO:0000313" key="2">
    <source>
        <dbReference type="EMBL" id="MBD8027626.1"/>
    </source>
</evidence>
<sequence>MEENISERSGFVRLALGTGLTACGIAHLAKESGNRGLGALFVAAGAMKVAEGIFLYCPTKAFINSNVKNAVSTTFDEYIDGDSIMQQFNQSYESRWGTGNSSNNSTSQSSNSGSSTMQNVASTASQVAQAVSNVAPSGTMANTASQVAKTVADTMSGNQSNQNNNQNNHQSGSNNSTKSGKSAMNPS</sequence>
<keyword evidence="3" id="KW-1185">Reference proteome</keyword>